<dbReference type="PRINTS" id="PR00868">
    <property type="entry name" value="DNAPOLI"/>
</dbReference>
<dbReference type="GO" id="GO:0003677">
    <property type="term" value="F:DNA binding"/>
    <property type="evidence" value="ECO:0007669"/>
    <property type="project" value="UniProtKB-KW"/>
</dbReference>
<feature type="domain" description="DNA-directed DNA polymerase family A palm" evidence="16">
    <location>
        <begin position="688"/>
        <end position="894"/>
    </location>
</feature>
<evidence type="ECO:0000256" key="3">
    <source>
        <dbReference type="ARBA" id="ARBA00022679"/>
    </source>
</evidence>
<dbReference type="InterPro" id="IPR019760">
    <property type="entry name" value="DNA-dir_DNA_pol_A_CS"/>
</dbReference>
<keyword evidence="10" id="KW-0239">DNA-directed DNA polymerase</keyword>
<evidence type="ECO:0000256" key="9">
    <source>
        <dbReference type="ARBA" id="ARBA00022839"/>
    </source>
</evidence>
<name>A0A3B1BTQ6_9ZZZZ</name>
<dbReference type="CDD" id="cd09898">
    <property type="entry name" value="H3TH_53EXO"/>
    <property type="match status" value="1"/>
</dbReference>
<dbReference type="Pfam" id="PF02739">
    <property type="entry name" value="5_3_exonuc_N"/>
    <property type="match status" value="1"/>
</dbReference>
<dbReference type="PROSITE" id="PS00447">
    <property type="entry name" value="DNA_POLYMERASE_A"/>
    <property type="match status" value="1"/>
</dbReference>
<dbReference type="GO" id="GO:0006302">
    <property type="term" value="P:double-strand break repair"/>
    <property type="evidence" value="ECO:0007669"/>
    <property type="project" value="TreeGrafter"/>
</dbReference>
<evidence type="ECO:0000256" key="11">
    <source>
        <dbReference type="ARBA" id="ARBA00023125"/>
    </source>
</evidence>
<dbReference type="InterPro" id="IPR001098">
    <property type="entry name" value="DNA-dir_DNA_pol_A_palm_dom"/>
</dbReference>
<dbReference type="Pfam" id="PF01612">
    <property type="entry name" value="DNA_pol_A_exo1"/>
    <property type="match status" value="1"/>
</dbReference>
<dbReference type="Gene3D" id="1.20.1060.10">
    <property type="entry name" value="Taq DNA Polymerase, Chain T, domain 4"/>
    <property type="match status" value="1"/>
</dbReference>
<dbReference type="InterPro" id="IPR020046">
    <property type="entry name" value="5-3_exonucl_a-hlix_arch_N"/>
</dbReference>
<dbReference type="FunFam" id="1.10.150.20:FF:000003">
    <property type="entry name" value="DNA polymerase I"/>
    <property type="match status" value="1"/>
</dbReference>
<proteinExistence type="inferred from homology"/>
<dbReference type="InterPro" id="IPR012337">
    <property type="entry name" value="RNaseH-like_sf"/>
</dbReference>
<sequence>MTVSKLKHLYLIDGSGFIFRAFHALPPMTRHDGTPINAVLGFSNMLFKLLKDLDDNERPSHLACIFDRARKTFRNDIYPDYKAHRPPAPDDLVPQFPIIHEAVKAFNVPAIDRDGFEADDIIATYARDAEKQGFKVTIVSSDKDLMQLVGDKITMFDSMKNKHIGPDEVFEKFGVGPEKVIEIQALAGDSSDNVPGVPGVGVKTAALLINEYGDLDSLLARAGEIKQNKRREKLIEFADMARISRELVTLSTDVPDLPEIATLAVQDIDAENILPFLEEQGFRSLQVKVLSHMSDYDIPSNVLANIPANIMVPEVISSEDIAYETVTTMDQLNRWIRDIKRSFQVAIDTETTSLNAMRAELVGISLSILPGKACYIPLSHRTVTSGEFDFGDSKAPEQLPMDQVLAALKPILEDPVILKIGQNIKYDYLILAKHGIEISPLDDTMLLSYALDAGSHHHGMDELAKLHLNHDCIPFKEICGTGKNKITFDQVAVAAATDYAAEDADITGRLHRLLKPRLADEGMTTVYETLDRPLVPVIAAMEKEGILVDRQMLSRLSNDFAERLSVLEKEIHGLAGHEFNIGSPKQLGEILFGEMGLPGAKKNKSGGYSTNVDVMEGLANAGHEFPARVLDWRQLAKLKSTYTDALQNDINQDTGRIHTSYSLASTTTGRLSSNDPNLQNIPIRTEEGRKIRQAFIPKAGHKFLAADYSQIELRLLAHIADLGSLKQAFRDGVDIHTMTASEVFGVPIDGMDPAVRRQAKAINFGIIYGISAFGLARQLGIGNAEAKQFIETYFERFPGIRTYMEETKDFCRRHGYVETIFGRRCHIASINDKNGMQRAFGERAAINAPIQGAAADVIKRAMTHMGPALGKAGLGAKMLLQVHDELVFEVPEDQMDQTIPLVKAVMEKAALPALEISVPLTVDCGVGDNWDEAH</sequence>
<dbReference type="PANTHER" id="PTHR10133">
    <property type="entry name" value="DNA POLYMERASE I"/>
    <property type="match status" value="1"/>
</dbReference>
<dbReference type="InterPro" id="IPR002298">
    <property type="entry name" value="DNA_polymerase_A"/>
</dbReference>
<dbReference type="EC" id="2.7.7.7" evidence="2"/>
<dbReference type="SMART" id="SM00474">
    <property type="entry name" value="35EXOc"/>
    <property type="match status" value="1"/>
</dbReference>
<dbReference type="CDD" id="cd06139">
    <property type="entry name" value="DNA_polA_I_Ecoli_like_exo"/>
    <property type="match status" value="1"/>
</dbReference>
<evidence type="ECO:0000256" key="7">
    <source>
        <dbReference type="ARBA" id="ARBA00022763"/>
    </source>
</evidence>
<evidence type="ECO:0000256" key="8">
    <source>
        <dbReference type="ARBA" id="ARBA00022801"/>
    </source>
</evidence>
<dbReference type="InterPro" id="IPR036397">
    <property type="entry name" value="RNaseH_sf"/>
</dbReference>
<dbReference type="SUPFAM" id="SSF88723">
    <property type="entry name" value="PIN domain-like"/>
    <property type="match status" value="1"/>
</dbReference>
<dbReference type="InterPro" id="IPR002562">
    <property type="entry name" value="3'-5'_exonuclease_dom"/>
</dbReference>
<evidence type="ECO:0000259" key="14">
    <source>
        <dbReference type="SMART" id="SM00474"/>
    </source>
</evidence>
<evidence type="ECO:0000256" key="12">
    <source>
        <dbReference type="ARBA" id="ARBA00023204"/>
    </source>
</evidence>
<feature type="domain" description="3'-5' exonuclease" evidence="14">
    <location>
        <begin position="323"/>
        <end position="519"/>
    </location>
</feature>
<dbReference type="InterPro" id="IPR036279">
    <property type="entry name" value="5-3_exonuclease_C_sf"/>
</dbReference>
<dbReference type="PANTHER" id="PTHR10133:SF27">
    <property type="entry name" value="DNA POLYMERASE NU"/>
    <property type="match status" value="1"/>
</dbReference>
<dbReference type="GO" id="GO:0008409">
    <property type="term" value="F:5'-3' exonuclease activity"/>
    <property type="evidence" value="ECO:0007669"/>
    <property type="project" value="InterPro"/>
</dbReference>
<accession>A0A3B1BTQ6</accession>
<evidence type="ECO:0000256" key="1">
    <source>
        <dbReference type="ARBA" id="ARBA00007705"/>
    </source>
</evidence>
<evidence type="ECO:0000256" key="6">
    <source>
        <dbReference type="ARBA" id="ARBA00022722"/>
    </source>
</evidence>
<dbReference type="Gene3D" id="3.30.420.10">
    <property type="entry name" value="Ribonuclease H-like superfamily/Ribonuclease H"/>
    <property type="match status" value="1"/>
</dbReference>
<gene>
    <name evidence="17" type="ORF">MNBD_ALPHA03-2071</name>
</gene>
<keyword evidence="7" id="KW-0227">DNA damage</keyword>
<dbReference type="SMART" id="SM00475">
    <property type="entry name" value="53EXOc"/>
    <property type="match status" value="1"/>
</dbReference>
<dbReference type="SUPFAM" id="SSF53098">
    <property type="entry name" value="Ribonuclease H-like"/>
    <property type="match status" value="1"/>
</dbReference>
<dbReference type="Gene3D" id="3.40.50.1010">
    <property type="entry name" value="5'-nuclease"/>
    <property type="match status" value="1"/>
</dbReference>
<evidence type="ECO:0000259" key="15">
    <source>
        <dbReference type="SMART" id="SM00475"/>
    </source>
</evidence>
<comment type="catalytic activity">
    <reaction evidence="13">
        <text>DNA(n) + a 2'-deoxyribonucleoside 5'-triphosphate = DNA(n+1) + diphosphate</text>
        <dbReference type="Rhea" id="RHEA:22508"/>
        <dbReference type="Rhea" id="RHEA-COMP:17339"/>
        <dbReference type="Rhea" id="RHEA-COMP:17340"/>
        <dbReference type="ChEBI" id="CHEBI:33019"/>
        <dbReference type="ChEBI" id="CHEBI:61560"/>
        <dbReference type="ChEBI" id="CHEBI:173112"/>
        <dbReference type="EC" id="2.7.7.7"/>
    </reaction>
</comment>
<dbReference type="NCBIfam" id="TIGR00593">
    <property type="entry name" value="pola"/>
    <property type="match status" value="1"/>
</dbReference>
<dbReference type="FunFam" id="1.10.150.20:FF:000002">
    <property type="entry name" value="DNA polymerase I"/>
    <property type="match status" value="1"/>
</dbReference>
<dbReference type="GO" id="GO:0008408">
    <property type="term" value="F:3'-5' exonuclease activity"/>
    <property type="evidence" value="ECO:0007669"/>
    <property type="project" value="InterPro"/>
</dbReference>
<dbReference type="InterPro" id="IPR002421">
    <property type="entry name" value="5-3_exonuclease"/>
</dbReference>
<dbReference type="InterPro" id="IPR020045">
    <property type="entry name" value="DNA_polI_H3TH"/>
</dbReference>
<keyword evidence="8" id="KW-0378">Hydrolase</keyword>
<dbReference type="SMART" id="SM00482">
    <property type="entry name" value="POLAc"/>
    <property type="match status" value="1"/>
</dbReference>
<dbReference type="FunFam" id="3.30.420.10:FF:000026">
    <property type="entry name" value="DNA polymerase I"/>
    <property type="match status" value="1"/>
</dbReference>
<keyword evidence="12" id="KW-0234">DNA repair</keyword>
<dbReference type="InterPro" id="IPR018320">
    <property type="entry name" value="DNA_polymerase_1"/>
</dbReference>
<dbReference type="SUPFAM" id="SSF56672">
    <property type="entry name" value="DNA/RNA polymerases"/>
    <property type="match status" value="1"/>
</dbReference>
<keyword evidence="5" id="KW-0235">DNA replication</keyword>
<organism evidence="17">
    <name type="scientific">hydrothermal vent metagenome</name>
    <dbReference type="NCBI Taxonomy" id="652676"/>
    <lineage>
        <taxon>unclassified sequences</taxon>
        <taxon>metagenomes</taxon>
        <taxon>ecological metagenomes</taxon>
    </lineage>
</organism>
<keyword evidence="3 17" id="KW-0808">Transferase</keyword>
<evidence type="ECO:0000256" key="4">
    <source>
        <dbReference type="ARBA" id="ARBA00022695"/>
    </source>
</evidence>
<comment type="similarity">
    <text evidence="1">Belongs to the DNA polymerase type-A family.</text>
</comment>
<dbReference type="EMBL" id="UOFW01000232">
    <property type="protein sequence ID" value="VAX08057.1"/>
    <property type="molecule type" value="Genomic_DNA"/>
</dbReference>
<protein>
    <recommendedName>
        <fullName evidence="2">DNA-directed DNA polymerase</fullName>
        <ecNumber evidence="2">2.7.7.7</ecNumber>
    </recommendedName>
</protein>
<evidence type="ECO:0000256" key="10">
    <source>
        <dbReference type="ARBA" id="ARBA00022932"/>
    </source>
</evidence>
<evidence type="ECO:0000256" key="5">
    <source>
        <dbReference type="ARBA" id="ARBA00022705"/>
    </source>
</evidence>
<dbReference type="NCBIfam" id="NF004397">
    <property type="entry name" value="PRK05755.1"/>
    <property type="match status" value="1"/>
</dbReference>
<dbReference type="FunFam" id="3.40.50.1010:FF:000001">
    <property type="entry name" value="DNA polymerase I"/>
    <property type="match status" value="1"/>
</dbReference>
<dbReference type="Pfam" id="PF00476">
    <property type="entry name" value="DNA_pol_A"/>
    <property type="match status" value="1"/>
</dbReference>
<keyword evidence="11" id="KW-0238">DNA-binding</keyword>
<dbReference type="InterPro" id="IPR029060">
    <property type="entry name" value="PIN-like_dom_sf"/>
</dbReference>
<dbReference type="CDD" id="cd08637">
    <property type="entry name" value="DNA_pol_A_pol_I_C"/>
    <property type="match status" value="1"/>
</dbReference>
<dbReference type="GO" id="GO:0006261">
    <property type="term" value="P:DNA-templated DNA replication"/>
    <property type="evidence" value="ECO:0007669"/>
    <property type="project" value="InterPro"/>
</dbReference>
<evidence type="ECO:0000313" key="17">
    <source>
        <dbReference type="EMBL" id="VAX08057.1"/>
    </source>
</evidence>
<keyword evidence="9" id="KW-0269">Exonuclease</keyword>
<dbReference type="SMART" id="SM00279">
    <property type="entry name" value="HhH2"/>
    <property type="match status" value="1"/>
</dbReference>
<reference evidence="17" key="1">
    <citation type="submission" date="2018-06" db="EMBL/GenBank/DDBJ databases">
        <authorList>
            <person name="Zhirakovskaya E."/>
        </authorList>
    </citation>
    <scope>NUCLEOTIDE SEQUENCE</scope>
</reference>
<dbReference type="CDD" id="cd09859">
    <property type="entry name" value="PIN_53EXO"/>
    <property type="match status" value="1"/>
</dbReference>
<evidence type="ECO:0000256" key="13">
    <source>
        <dbReference type="ARBA" id="ARBA00049244"/>
    </source>
</evidence>
<dbReference type="Gene3D" id="3.30.70.370">
    <property type="match status" value="1"/>
</dbReference>
<dbReference type="FunFam" id="1.20.1060.10:FF:000001">
    <property type="entry name" value="DNA polymerase I"/>
    <property type="match status" value="1"/>
</dbReference>
<dbReference type="AlphaFoldDB" id="A0A3B1BTQ6"/>
<evidence type="ECO:0000259" key="16">
    <source>
        <dbReference type="SMART" id="SM00482"/>
    </source>
</evidence>
<dbReference type="InterPro" id="IPR008918">
    <property type="entry name" value="HhH2"/>
</dbReference>
<feature type="domain" description="5'-3' exonuclease" evidence="15">
    <location>
        <begin position="7"/>
        <end position="266"/>
    </location>
</feature>
<evidence type="ECO:0000256" key="2">
    <source>
        <dbReference type="ARBA" id="ARBA00012417"/>
    </source>
</evidence>
<keyword evidence="4 17" id="KW-0548">Nucleotidyltransferase</keyword>
<dbReference type="Gene3D" id="1.10.150.20">
    <property type="entry name" value="5' to 3' exonuclease, C-terminal subdomain"/>
    <property type="match status" value="2"/>
</dbReference>
<dbReference type="SUPFAM" id="SSF47807">
    <property type="entry name" value="5' to 3' exonuclease, C-terminal subdomain"/>
    <property type="match status" value="1"/>
</dbReference>
<dbReference type="InterPro" id="IPR043502">
    <property type="entry name" value="DNA/RNA_pol_sf"/>
</dbReference>
<keyword evidence="6" id="KW-0540">Nuclease</keyword>
<dbReference type="GO" id="GO:0003887">
    <property type="term" value="F:DNA-directed DNA polymerase activity"/>
    <property type="evidence" value="ECO:0007669"/>
    <property type="project" value="UniProtKB-KW"/>
</dbReference>
<dbReference type="Pfam" id="PF01367">
    <property type="entry name" value="5_3_exonuc"/>
    <property type="match status" value="1"/>
</dbReference>